<protein>
    <submittedName>
        <fullName evidence="2">Uncharacterized protein</fullName>
    </submittedName>
</protein>
<keyword evidence="3" id="KW-1185">Reference proteome</keyword>
<feature type="compositionally biased region" description="Low complexity" evidence="1">
    <location>
        <begin position="78"/>
        <end position="95"/>
    </location>
</feature>
<gene>
    <name evidence="2" type="ORF">G6O67_004046</name>
</gene>
<feature type="region of interest" description="Disordered" evidence="1">
    <location>
        <begin position="60"/>
        <end position="95"/>
    </location>
</feature>
<proteinExistence type="predicted"/>
<name>A0A8H4LXU9_9HYPO</name>
<evidence type="ECO:0000313" key="2">
    <source>
        <dbReference type="EMBL" id="KAF4507558.1"/>
    </source>
</evidence>
<dbReference type="Proteomes" id="UP000557566">
    <property type="component" value="Unassembled WGS sequence"/>
</dbReference>
<feature type="compositionally biased region" description="Polar residues" evidence="1">
    <location>
        <begin position="64"/>
        <end position="77"/>
    </location>
</feature>
<dbReference type="EMBL" id="JAAVMX010000005">
    <property type="protein sequence ID" value="KAF4507558.1"/>
    <property type="molecule type" value="Genomic_DNA"/>
</dbReference>
<accession>A0A8H4LXU9</accession>
<dbReference type="OrthoDB" id="4920357at2759"/>
<sequence length="95" mass="9819">MAGPHKAQVHQAPREASIGSSYETYSRSGAAYAPSSTASSAPRSASLGIRRVYGATEHTAEVARSSNGTTVINHNRTGYQSGSPSPGYSGAYATR</sequence>
<evidence type="ECO:0000313" key="3">
    <source>
        <dbReference type="Proteomes" id="UP000557566"/>
    </source>
</evidence>
<dbReference type="AlphaFoldDB" id="A0A8H4LXU9"/>
<comment type="caution">
    <text evidence="2">The sequence shown here is derived from an EMBL/GenBank/DDBJ whole genome shotgun (WGS) entry which is preliminary data.</text>
</comment>
<organism evidence="2 3">
    <name type="scientific">Ophiocordyceps sinensis</name>
    <dbReference type="NCBI Taxonomy" id="72228"/>
    <lineage>
        <taxon>Eukaryota</taxon>
        <taxon>Fungi</taxon>
        <taxon>Dikarya</taxon>
        <taxon>Ascomycota</taxon>
        <taxon>Pezizomycotina</taxon>
        <taxon>Sordariomycetes</taxon>
        <taxon>Hypocreomycetidae</taxon>
        <taxon>Hypocreales</taxon>
        <taxon>Ophiocordycipitaceae</taxon>
        <taxon>Ophiocordyceps</taxon>
    </lineage>
</organism>
<evidence type="ECO:0000256" key="1">
    <source>
        <dbReference type="SAM" id="MobiDB-lite"/>
    </source>
</evidence>
<feature type="region of interest" description="Disordered" evidence="1">
    <location>
        <begin position="1"/>
        <end position="21"/>
    </location>
</feature>
<reference evidence="2 3" key="1">
    <citation type="journal article" date="2020" name="Genome Biol. Evol.">
        <title>A new high-quality draft genome assembly of the Chinese cordyceps Ophiocordyceps sinensis.</title>
        <authorList>
            <person name="Shu R."/>
            <person name="Zhang J."/>
            <person name="Meng Q."/>
            <person name="Zhang H."/>
            <person name="Zhou G."/>
            <person name="Li M."/>
            <person name="Wu P."/>
            <person name="Zhao Y."/>
            <person name="Chen C."/>
            <person name="Qin Q."/>
        </authorList>
    </citation>
    <scope>NUCLEOTIDE SEQUENCE [LARGE SCALE GENOMIC DNA]</scope>
    <source>
        <strain evidence="2 3">IOZ07</strain>
    </source>
</reference>